<dbReference type="Gene3D" id="1.10.287.130">
    <property type="match status" value="1"/>
</dbReference>
<dbReference type="SUPFAM" id="SSF47384">
    <property type="entry name" value="Homodimeric domain of signal transducing histidine kinase"/>
    <property type="match status" value="1"/>
</dbReference>
<evidence type="ECO:0000259" key="8">
    <source>
        <dbReference type="PROSITE" id="PS50109"/>
    </source>
</evidence>
<keyword evidence="5 9" id="KW-0418">Kinase</keyword>
<dbReference type="CDD" id="cd00082">
    <property type="entry name" value="HisKA"/>
    <property type="match status" value="1"/>
</dbReference>
<feature type="domain" description="Histidine kinase" evidence="8">
    <location>
        <begin position="155"/>
        <end position="353"/>
    </location>
</feature>
<feature type="coiled-coil region" evidence="7">
    <location>
        <begin position="125"/>
        <end position="152"/>
    </location>
</feature>
<dbReference type="PANTHER" id="PTHR43711:SF1">
    <property type="entry name" value="HISTIDINE KINASE 1"/>
    <property type="match status" value="1"/>
</dbReference>
<dbReference type="InterPro" id="IPR004358">
    <property type="entry name" value="Sig_transdc_His_kin-like_C"/>
</dbReference>
<dbReference type="SMART" id="SM00387">
    <property type="entry name" value="HATPase_c"/>
    <property type="match status" value="1"/>
</dbReference>
<dbReference type="InterPro" id="IPR036097">
    <property type="entry name" value="HisK_dim/P_sf"/>
</dbReference>
<keyword evidence="6" id="KW-0902">Two-component regulatory system</keyword>
<proteinExistence type="predicted"/>
<dbReference type="AlphaFoldDB" id="A0A9E7U584"/>
<dbReference type="PROSITE" id="PS50109">
    <property type="entry name" value="HIS_KIN"/>
    <property type="match status" value="1"/>
</dbReference>
<evidence type="ECO:0000256" key="5">
    <source>
        <dbReference type="ARBA" id="ARBA00022777"/>
    </source>
</evidence>
<evidence type="ECO:0000256" key="3">
    <source>
        <dbReference type="ARBA" id="ARBA00022553"/>
    </source>
</evidence>
<evidence type="ECO:0000313" key="9">
    <source>
        <dbReference type="EMBL" id="UWM55140.1"/>
    </source>
</evidence>
<protein>
    <recommendedName>
        <fullName evidence="2">histidine kinase</fullName>
        <ecNumber evidence="2">2.7.13.3</ecNumber>
    </recommendedName>
</protein>
<dbReference type="InterPro" id="IPR005467">
    <property type="entry name" value="His_kinase_dom"/>
</dbReference>
<dbReference type="PRINTS" id="PR00344">
    <property type="entry name" value="BCTRLSENSOR"/>
</dbReference>
<keyword evidence="7" id="KW-0175">Coiled coil</keyword>
<evidence type="ECO:0000256" key="6">
    <source>
        <dbReference type="ARBA" id="ARBA00023012"/>
    </source>
</evidence>
<dbReference type="RefSeq" id="WP_260594192.1">
    <property type="nucleotide sequence ID" value="NZ_CP104003.1"/>
</dbReference>
<organism evidence="9 10">
    <name type="scientific">Salinirubellus salinus</name>
    <dbReference type="NCBI Taxonomy" id="1364945"/>
    <lineage>
        <taxon>Archaea</taxon>
        <taxon>Methanobacteriati</taxon>
        <taxon>Methanobacteriota</taxon>
        <taxon>Stenosarchaea group</taxon>
        <taxon>Halobacteria</taxon>
        <taxon>Halobacteriales</taxon>
        <taxon>Natronomonadaceae</taxon>
        <taxon>Salinirubellus</taxon>
    </lineage>
</organism>
<dbReference type="Pfam" id="PF02518">
    <property type="entry name" value="HATPase_c"/>
    <property type="match status" value="1"/>
</dbReference>
<dbReference type="Proteomes" id="UP001057580">
    <property type="component" value="Chromosome"/>
</dbReference>
<dbReference type="PANTHER" id="PTHR43711">
    <property type="entry name" value="TWO-COMPONENT HISTIDINE KINASE"/>
    <property type="match status" value="1"/>
</dbReference>
<accession>A0A9E7U584</accession>
<dbReference type="EC" id="2.7.13.3" evidence="2"/>
<dbReference type="InterPro" id="IPR050736">
    <property type="entry name" value="Sensor_HK_Regulatory"/>
</dbReference>
<keyword evidence="10" id="KW-1185">Reference proteome</keyword>
<dbReference type="InterPro" id="IPR003594">
    <property type="entry name" value="HATPase_dom"/>
</dbReference>
<dbReference type="CDD" id="cd00075">
    <property type="entry name" value="HATPase"/>
    <property type="match status" value="1"/>
</dbReference>
<keyword evidence="3" id="KW-0597">Phosphoprotein</keyword>
<comment type="catalytic activity">
    <reaction evidence="1">
        <text>ATP + protein L-histidine = ADP + protein N-phospho-L-histidine.</text>
        <dbReference type="EC" id="2.7.13.3"/>
    </reaction>
</comment>
<dbReference type="InterPro" id="IPR003661">
    <property type="entry name" value="HisK_dim/P_dom"/>
</dbReference>
<name>A0A9E7U584_9EURY</name>
<dbReference type="InterPro" id="IPR036890">
    <property type="entry name" value="HATPase_C_sf"/>
</dbReference>
<reference evidence="9" key="1">
    <citation type="submission" date="2022-09" db="EMBL/GenBank/DDBJ databases">
        <title>Diverse halophilic archaea isolated from saline environments.</title>
        <authorList>
            <person name="Cui H.-L."/>
        </authorList>
    </citation>
    <scope>NUCLEOTIDE SEQUENCE</scope>
    <source>
        <strain evidence="9">ZS-35-S2</strain>
    </source>
</reference>
<dbReference type="SMART" id="SM00388">
    <property type="entry name" value="HisKA"/>
    <property type="match status" value="1"/>
</dbReference>
<evidence type="ECO:0000313" key="10">
    <source>
        <dbReference type="Proteomes" id="UP001057580"/>
    </source>
</evidence>
<dbReference type="EMBL" id="CP104003">
    <property type="protein sequence ID" value="UWM55140.1"/>
    <property type="molecule type" value="Genomic_DNA"/>
</dbReference>
<dbReference type="KEGG" id="ssai:N0B31_02400"/>
<keyword evidence="4" id="KW-0808">Transferase</keyword>
<dbReference type="Gene3D" id="3.30.565.10">
    <property type="entry name" value="Histidine kinase-like ATPase, C-terminal domain"/>
    <property type="match status" value="1"/>
</dbReference>
<sequence>MPRIELPKQVRAGETRVLMLLHRRNRELLERWLNDAVVTLTADEGFPEAFDVCVLDTAAFVRHREELLARKEEAGSEFLPYLLVVRERNRPTLSAEVREVADEVLVIPANPTEFAIRLSSLLRARRQSLDLREQKEREIATLERQNEQLEQFASIVSHDLRNPMTVLSGALELVEQSGDVPSEYVSMARDALDRMETMTDGLLGLARQGQSIRETSPTDLETAARQAWALAGNGEGTLVVDGTCTLEADPERLSALLENLFRNAREHGTTADAGGPVVHVGAIHSPTGFYVEDDGPGIPPEARGQVLEYGFSTSTDGTGFGLAIVRSIAEAHGWDVTVTESEDGGARIEFDCR</sequence>
<gene>
    <name evidence="9" type="ORF">N0B31_02400</name>
</gene>
<evidence type="ECO:0000256" key="7">
    <source>
        <dbReference type="SAM" id="Coils"/>
    </source>
</evidence>
<dbReference type="SUPFAM" id="SSF55874">
    <property type="entry name" value="ATPase domain of HSP90 chaperone/DNA topoisomerase II/histidine kinase"/>
    <property type="match status" value="1"/>
</dbReference>
<evidence type="ECO:0000256" key="4">
    <source>
        <dbReference type="ARBA" id="ARBA00022679"/>
    </source>
</evidence>
<dbReference type="Pfam" id="PF00512">
    <property type="entry name" value="HisKA"/>
    <property type="match status" value="1"/>
</dbReference>
<evidence type="ECO:0000256" key="1">
    <source>
        <dbReference type="ARBA" id="ARBA00000085"/>
    </source>
</evidence>
<dbReference type="GeneID" id="74941236"/>
<evidence type="ECO:0000256" key="2">
    <source>
        <dbReference type="ARBA" id="ARBA00012438"/>
    </source>
</evidence>
<dbReference type="GO" id="GO:0000155">
    <property type="term" value="F:phosphorelay sensor kinase activity"/>
    <property type="evidence" value="ECO:0007669"/>
    <property type="project" value="InterPro"/>
</dbReference>